<evidence type="ECO:0000313" key="3">
    <source>
        <dbReference type="Proteomes" id="UP000652761"/>
    </source>
</evidence>
<feature type="region of interest" description="Disordered" evidence="1">
    <location>
        <begin position="56"/>
        <end position="92"/>
    </location>
</feature>
<feature type="region of interest" description="Disordered" evidence="1">
    <location>
        <begin position="1"/>
        <end position="22"/>
    </location>
</feature>
<comment type="caution">
    <text evidence="2">The sequence shown here is derived from an EMBL/GenBank/DDBJ whole genome shotgun (WGS) entry which is preliminary data.</text>
</comment>
<evidence type="ECO:0000313" key="2">
    <source>
        <dbReference type="EMBL" id="MQM08833.1"/>
    </source>
</evidence>
<sequence length="129" mass="13167">GGQADITAYGKPASSSEKPYPPSSPLYSLLVFSAAASLSTASAGRRGPPVLVQQAEGATAIAQPAPGATNAHQPLLPHSKKPQPSPSVAISAKASAAPPVHLSLFSGFRSTSDFPYLESSARSFSSAWY</sequence>
<name>A0A843WC42_COLES</name>
<organism evidence="2 3">
    <name type="scientific">Colocasia esculenta</name>
    <name type="common">Wild taro</name>
    <name type="synonym">Arum esculentum</name>
    <dbReference type="NCBI Taxonomy" id="4460"/>
    <lineage>
        <taxon>Eukaryota</taxon>
        <taxon>Viridiplantae</taxon>
        <taxon>Streptophyta</taxon>
        <taxon>Embryophyta</taxon>
        <taxon>Tracheophyta</taxon>
        <taxon>Spermatophyta</taxon>
        <taxon>Magnoliopsida</taxon>
        <taxon>Liliopsida</taxon>
        <taxon>Araceae</taxon>
        <taxon>Aroideae</taxon>
        <taxon>Colocasieae</taxon>
        <taxon>Colocasia</taxon>
    </lineage>
</organism>
<accession>A0A843WC42</accession>
<protein>
    <submittedName>
        <fullName evidence="2">Uncharacterized protein</fullName>
    </submittedName>
</protein>
<evidence type="ECO:0000256" key="1">
    <source>
        <dbReference type="SAM" id="MobiDB-lite"/>
    </source>
</evidence>
<dbReference type="AlphaFoldDB" id="A0A843WC42"/>
<reference evidence="2" key="1">
    <citation type="submission" date="2017-07" db="EMBL/GenBank/DDBJ databases">
        <title>Taro Niue Genome Assembly and Annotation.</title>
        <authorList>
            <person name="Atibalentja N."/>
            <person name="Keating K."/>
            <person name="Fields C.J."/>
        </authorList>
    </citation>
    <scope>NUCLEOTIDE SEQUENCE</scope>
    <source>
        <strain evidence="2">Niue_2</strain>
        <tissue evidence="2">Leaf</tissue>
    </source>
</reference>
<keyword evidence="3" id="KW-1185">Reference proteome</keyword>
<proteinExistence type="predicted"/>
<dbReference type="EMBL" id="NMUH01004219">
    <property type="protein sequence ID" value="MQM08833.1"/>
    <property type="molecule type" value="Genomic_DNA"/>
</dbReference>
<dbReference type="Proteomes" id="UP000652761">
    <property type="component" value="Unassembled WGS sequence"/>
</dbReference>
<gene>
    <name evidence="2" type="ORF">Taro_041692</name>
</gene>
<feature type="non-terminal residue" evidence="2">
    <location>
        <position position="1"/>
    </location>
</feature>